<evidence type="ECO:0000313" key="2">
    <source>
        <dbReference type="Proteomes" id="UP001205867"/>
    </source>
</evidence>
<dbReference type="RefSeq" id="WP_158185008.1">
    <property type="nucleotide sequence ID" value="NZ_JBIQED010000016.1"/>
</dbReference>
<proteinExistence type="predicted"/>
<organism evidence="1 2">
    <name type="scientific">Micrococcus luteus</name>
    <name type="common">Micrococcus lysodeikticus</name>
    <dbReference type="NCBI Taxonomy" id="1270"/>
    <lineage>
        <taxon>Bacteria</taxon>
        <taxon>Bacillati</taxon>
        <taxon>Actinomycetota</taxon>
        <taxon>Actinomycetes</taxon>
        <taxon>Micrococcales</taxon>
        <taxon>Micrococcaceae</taxon>
        <taxon>Micrococcus</taxon>
    </lineage>
</organism>
<dbReference type="Proteomes" id="UP001205867">
    <property type="component" value="Unassembled WGS sequence"/>
</dbReference>
<dbReference type="EMBL" id="JALXKZ020000013">
    <property type="protein sequence ID" value="MCV7629061.1"/>
    <property type="molecule type" value="Genomic_DNA"/>
</dbReference>
<evidence type="ECO:0000313" key="1">
    <source>
        <dbReference type="EMBL" id="MCV7629061.1"/>
    </source>
</evidence>
<dbReference type="AlphaFoldDB" id="A0AAP3AH89"/>
<sequence>MLSILRRLERRHFSRDVYARLLDADVTGEVLTVVAWQGGPSPADPERVIAHRTDLRQRLTECRGDLEAVLMDALQFGVYEPSSPGRPPAGDEPARLLEKYPEATWYE</sequence>
<name>A0AAP3AH89_MICLU</name>
<accession>A0AAP3AH89</accession>
<gene>
    <name evidence="1" type="ORF">M3A82_006875</name>
</gene>
<comment type="caution">
    <text evidence="1">The sequence shown here is derived from an EMBL/GenBank/DDBJ whole genome shotgun (WGS) entry which is preliminary data.</text>
</comment>
<reference evidence="1" key="1">
    <citation type="submission" date="2023-06" db="EMBL/GenBank/DDBJ databases">
        <title>lsaBGC provides a comprehensive framework for evolutionary analysis of biosynthetic gene clusters within focal taxa.</title>
        <authorList>
            <person name="Salamzade R."/>
            <person name="Sandstrom S."/>
            <person name="Kalan L.R."/>
        </authorList>
    </citation>
    <scope>NUCLEOTIDE SEQUENCE</scope>
    <source>
        <strain evidence="1">P3-SID899</strain>
    </source>
</reference>
<protein>
    <submittedName>
        <fullName evidence="1">Uncharacterized protein</fullName>
    </submittedName>
</protein>